<dbReference type="PANTHER" id="PTHR42827">
    <property type="entry name" value="IRON-SULFUR CLUSTER-BINDING PROTEIN-RELATED"/>
    <property type="match status" value="1"/>
</dbReference>
<reference evidence="1 2" key="1">
    <citation type="submission" date="2016-09" db="EMBL/GenBank/DDBJ databases">
        <title>Genomic analysis reveals versatility of anaerobic energy metabolism of Geosporobacter ferrireducens IRF9 of phylum Firmicutes.</title>
        <authorList>
            <person name="Kim S.-J."/>
        </authorList>
    </citation>
    <scope>NUCLEOTIDE SEQUENCE [LARGE SCALE GENOMIC DNA]</scope>
    <source>
        <strain evidence="1 2">IRF9</strain>
    </source>
</reference>
<sequence length="108" mass="11881">MLEKECSLIGKSCCLIHEKVGPRLRLVTILTDAPLEPDHPVANKCGKCTACKDACIPGAIKGVLFDPEQGIGQRFNPKLCEDYFDEMKERHGIGHCGKCLAVCPWGKR</sequence>
<name>A0A1D8GL40_9FIRM</name>
<dbReference type="AlphaFoldDB" id="A0A1D8GL40"/>
<dbReference type="Pfam" id="PF13484">
    <property type="entry name" value="Fer4_16"/>
    <property type="match status" value="1"/>
</dbReference>
<evidence type="ECO:0000313" key="2">
    <source>
        <dbReference type="Proteomes" id="UP000095743"/>
    </source>
</evidence>
<dbReference type="EMBL" id="CP017269">
    <property type="protein sequence ID" value="AOT71618.1"/>
    <property type="molecule type" value="Genomic_DNA"/>
</dbReference>
<gene>
    <name evidence="1" type="ORF">Gferi_20015</name>
</gene>
<organism evidence="1 2">
    <name type="scientific">Geosporobacter ferrireducens</name>
    <dbReference type="NCBI Taxonomy" id="1424294"/>
    <lineage>
        <taxon>Bacteria</taxon>
        <taxon>Bacillati</taxon>
        <taxon>Bacillota</taxon>
        <taxon>Clostridia</taxon>
        <taxon>Peptostreptococcales</taxon>
        <taxon>Thermotaleaceae</taxon>
        <taxon>Geosporobacter</taxon>
    </lineage>
</organism>
<proteinExistence type="predicted"/>
<protein>
    <recommendedName>
        <fullName evidence="3">4Fe-4S ferredoxin-type domain-containing protein</fullName>
    </recommendedName>
</protein>
<dbReference type="Proteomes" id="UP000095743">
    <property type="component" value="Chromosome"/>
</dbReference>
<dbReference type="PANTHER" id="PTHR42827:SF1">
    <property type="entry name" value="IRON-SULFUR CLUSTER-BINDING PROTEIN"/>
    <property type="match status" value="1"/>
</dbReference>
<dbReference type="STRING" id="1424294.Gferi_20015"/>
<accession>A0A1D8GL40</accession>
<keyword evidence="2" id="KW-1185">Reference proteome</keyword>
<dbReference type="SUPFAM" id="SSF54862">
    <property type="entry name" value="4Fe-4S ferredoxins"/>
    <property type="match status" value="1"/>
</dbReference>
<evidence type="ECO:0008006" key="3">
    <source>
        <dbReference type="Google" id="ProtNLM"/>
    </source>
</evidence>
<dbReference type="KEGG" id="gfe:Gferi_20015"/>
<evidence type="ECO:0000313" key="1">
    <source>
        <dbReference type="EMBL" id="AOT71618.1"/>
    </source>
</evidence>
<dbReference type="Gene3D" id="3.30.70.20">
    <property type="match status" value="1"/>
</dbReference>